<protein>
    <submittedName>
        <fullName evidence="1">U BOX DOMAIN-CONTAINING</fullName>
    </submittedName>
</protein>
<dbReference type="EMBL" id="JAPFFL010000003">
    <property type="protein sequence ID" value="KAJ6736278.1"/>
    <property type="molecule type" value="Genomic_DNA"/>
</dbReference>
<sequence length="103" mass="11685">MMGKDPAKDVGLRSNFSVKVHRSMCLELKSFVDRISQIYPAIESARPRCTSGVLNLCSLGFNMDKSELIIQHCATSSKLYLAITAKKILFAMRKNTKRLWIYV</sequence>
<accession>A0A9Q0UUD4</accession>
<evidence type="ECO:0000313" key="1">
    <source>
        <dbReference type="EMBL" id="KAJ6736278.1"/>
    </source>
</evidence>
<keyword evidence="2" id="KW-1185">Reference proteome</keyword>
<organism evidence="1 2">
    <name type="scientific">Salix viminalis</name>
    <name type="common">Common osier</name>
    <name type="synonym">Basket willow</name>
    <dbReference type="NCBI Taxonomy" id="40686"/>
    <lineage>
        <taxon>Eukaryota</taxon>
        <taxon>Viridiplantae</taxon>
        <taxon>Streptophyta</taxon>
        <taxon>Embryophyta</taxon>
        <taxon>Tracheophyta</taxon>
        <taxon>Spermatophyta</taxon>
        <taxon>Magnoliopsida</taxon>
        <taxon>eudicotyledons</taxon>
        <taxon>Gunneridae</taxon>
        <taxon>Pentapetalae</taxon>
        <taxon>rosids</taxon>
        <taxon>fabids</taxon>
        <taxon>Malpighiales</taxon>
        <taxon>Salicaceae</taxon>
        <taxon>Saliceae</taxon>
        <taxon>Salix</taxon>
    </lineage>
</organism>
<reference evidence="1" key="2">
    <citation type="journal article" date="2023" name="Int. J. Mol. Sci.">
        <title>De Novo Assembly and Annotation of 11 Diverse Shrub Willow (Salix) Genomes Reveals Novel Gene Organization in Sex-Linked Regions.</title>
        <authorList>
            <person name="Hyden B."/>
            <person name="Feng K."/>
            <person name="Yates T.B."/>
            <person name="Jawdy S."/>
            <person name="Cereghino C."/>
            <person name="Smart L.B."/>
            <person name="Muchero W."/>
        </authorList>
    </citation>
    <scope>NUCLEOTIDE SEQUENCE [LARGE SCALE GENOMIC DNA]</scope>
    <source>
        <tissue evidence="1">Shoot tip</tissue>
    </source>
</reference>
<gene>
    <name evidence="1" type="ORF">OIU85_018477</name>
</gene>
<dbReference type="OrthoDB" id="10064100at2759"/>
<dbReference type="Proteomes" id="UP001151529">
    <property type="component" value="Chromosome 5"/>
</dbReference>
<name>A0A9Q0UUD4_SALVM</name>
<comment type="caution">
    <text evidence="1">The sequence shown here is derived from an EMBL/GenBank/DDBJ whole genome shotgun (WGS) entry which is preliminary data.</text>
</comment>
<proteinExistence type="predicted"/>
<reference evidence="1" key="1">
    <citation type="submission" date="2022-11" db="EMBL/GenBank/DDBJ databases">
        <authorList>
            <person name="Hyden B.L."/>
            <person name="Feng K."/>
            <person name="Yates T."/>
            <person name="Jawdy S."/>
            <person name="Smart L.B."/>
            <person name="Muchero W."/>
        </authorList>
    </citation>
    <scope>NUCLEOTIDE SEQUENCE</scope>
    <source>
        <tissue evidence="1">Shoot tip</tissue>
    </source>
</reference>
<dbReference type="AlphaFoldDB" id="A0A9Q0UUD4"/>
<evidence type="ECO:0000313" key="2">
    <source>
        <dbReference type="Proteomes" id="UP001151529"/>
    </source>
</evidence>